<evidence type="ECO:0000256" key="1">
    <source>
        <dbReference type="SAM" id="Phobius"/>
    </source>
</evidence>
<reference evidence="2" key="1">
    <citation type="submission" date="2019-08" db="EMBL/GenBank/DDBJ databases">
        <authorList>
            <person name="Kucharzyk K."/>
            <person name="Murdoch R.W."/>
            <person name="Higgins S."/>
            <person name="Loffler F."/>
        </authorList>
    </citation>
    <scope>NUCLEOTIDE SEQUENCE</scope>
</reference>
<keyword evidence="1" id="KW-1133">Transmembrane helix</keyword>
<protein>
    <submittedName>
        <fullName evidence="2">Uncharacterized protein</fullName>
    </submittedName>
</protein>
<gene>
    <name evidence="2" type="ORF">SDC9_45363</name>
</gene>
<dbReference type="AlphaFoldDB" id="A0A644W6D8"/>
<comment type="caution">
    <text evidence="2">The sequence shown here is derived from an EMBL/GenBank/DDBJ whole genome shotgun (WGS) entry which is preliminary data.</text>
</comment>
<dbReference type="Pfam" id="PF16479">
    <property type="entry name" value="DUF5056"/>
    <property type="match status" value="1"/>
</dbReference>
<evidence type="ECO:0000313" key="2">
    <source>
        <dbReference type="EMBL" id="MPL99147.1"/>
    </source>
</evidence>
<sequence length="110" mass="12967">MQDMETKYDDRMIRNFFQEHKKEIADNHFTKKVMQRLPEKKKNYDWIIVLFTALGTLLAGLLGWNTQLPVISISIPDQTTLYYLLGGIFAFPFVILLIYELLNNKRISLI</sequence>
<dbReference type="EMBL" id="VSSQ01000649">
    <property type="protein sequence ID" value="MPL99147.1"/>
    <property type="molecule type" value="Genomic_DNA"/>
</dbReference>
<feature type="transmembrane region" description="Helical" evidence="1">
    <location>
        <begin position="82"/>
        <end position="102"/>
    </location>
</feature>
<keyword evidence="1" id="KW-0472">Membrane</keyword>
<proteinExistence type="predicted"/>
<feature type="transmembrane region" description="Helical" evidence="1">
    <location>
        <begin position="44"/>
        <end position="62"/>
    </location>
</feature>
<name>A0A644W6D8_9ZZZZ</name>
<keyword evidence="1" id="KW-0812">Transmembrane</keyword>
<dbReference type="InterPro" id="IPR032129">
    <property type="entry name" value="DUF5056"/>
</dbReference>
<organism evidence="2">
    <name type="scientific">bioreactor metagenome</name>
    <dbReference type="NCBI Taxonomy" id="1076179"/>
    <lineage>
        <taxon>unclassified sequences</taxon>
        <taxon>metagenomes</taxon>
        <taxon>ecological metagenomes</taxon>
    </lineage>
</organism>
<accession>A0A644W6D8</accession>